<dbReference type="RefSeq" id="WP_003725298.1">
    <property type="nucleotide sequence ID" value="NZ_JAERVU010000008.1"/>
</dbReference>
<geneLocation type="plasmid" evidence="3">
    <name>pLIS1</name>
</geneLocation>
<dbReference type="SUPFAM" id="SSF46689">
    <property type="entry name" value="Homeodomain-like"/>
    <property type="match status" value="1"/>
</dbReference>
<feature type="domain" description="Integrase catalytic" evidence="2">
    <location>
        <begin position="154"/>
        <end position="339"/>
    </location>
</feature>
<name>A0A2Z4HVR9_LISWE</name>
<protein>
    <submittedName>
        <fullName evidence="3">Transposase</fullName>
    </submittedName>
</protein>
<accession>A0A2Z4HVR9</accession>
<keyword evidence="3" id="KW-0614">Plasmid</keyword>
<feature type="coiled-coil region" evidence="1">
    <location>
        <begin position="418"/>
        <end position="445"/>
    </location>
</feature>
<dbReference type="Proteomes" id="UP000219632">
    <property type="component" value="Unassembled WGS sequence"/>
</dbReference>
<dbReference type="InterPro" id="IPR009057">
    <property type="entry name" value="Homeodomain-like_sf"/>
</dbReference>
<evidence type="ECO:0000259" key="2">
    <source>
        <dbReference type="PROSITE" id="PS50994"/>
    </source>
</evidence>
<organism evidence="3">
    <name type="scientific">Listeria welshimeri</name>
    <dbReference type="NCBI Taxonomy" id="1643"/>
    <lineage>
        <taxon>Bacteria</taxon>
        <taxon>Bacillati</taxon>
        <taxon>Bacillota</taxon>
        <taxon>Bacilli</taxon>
        <taxon>Bacillales</taxon>
        <taxon>Listeriaceae</taxon>
        <taxon>Listeria</taxon>
    </lineage>
</organism>
<dbReference type="PROSITE" id="PS50994">
    <property type="entry name" value="INTEGRASE"/>
    <property type="match status" value="1"/>
</dbReference>
<dbReference type="Gene3D" id="2.30.30.130">
    <property type="entry name" value="Transposase, Mu, C-terminal"/>
    <property type="match status" value="1"/>
</dbReference>
<dbReference type="Gene3D" id="1.10.10.10">
    <property type="entry name" value="Winged helix-like DNA-binding domain superfamily/Winged helix DNA-binding domain"/>
    <property type="match status" value="1"/>
</dbReference>
<dbReference type="GO" id="GO:0003676">
    <property type="term" value="F:nucleic acid binding"/>
    <property type="evidence" value="ECO:0007669"/>
    <property type="project" value="InterPro"/>
</dbReference>
<sequence>MSNKKILANYSEEQRLKALKKFRVLQPYLKKEIPLSKVSEENDISTRTLRKWISNYKKSGLVGLITKERSDKNSMKISEDLCKIIKHIYLENKNVSITSIYRRTVSWCKENNIQEPSYYQVRKIIQLVPDKLKVLAHQGSKIYMNHYELVHIRETTAPNIIWQADHTLLDIEVLNAKGYPERPWLTIIMDDYSRAITGYFIAFESPNSLRTALTLRQAIWRKDQADWPICGIPRIFYTDHGSDFTSQHLEQVSADLKIELKFSKVGVPRGRGKIERFFHTVNSMLLQDLPGYIKNRKAKSMLTLEEFSDIFRNWLLRIYHQKQHSTTKEKPIAMWNNYDFLPNMPNSLEDLDLLLIKVKKERVVHSDGIHLFGMKYVHPTLSAFVSEPVVIRYDPRDISDVRVFYKNVFLCTAVSTSFEQYAIGIREIEKERSKLKRELKRELIVSTNKVIEKLVGRQKENSSTVKNNVSSLRRYENE</sequence>
<reference evidence="4 5" key="1">
    <citation type="submission" date="2017-09" db="EMBL/GenBank/DDBJ databases">
        <title>Draft Genomes of 144 Listeria Monocytogenes isolates from foods.</title>
        <authorList>
            <person name="Wu C.H."/>
            <person name="Ng J."/>
            <person name="Kiang D."/>
            <person name="Chen C.-Y."/>
            <person name="Frink S."/>
            <person name="Lafrades M."/>
            <person name="Morales C."/>
            <person name="Park P."/>
            <person name="Zwick M."/>
        </authorList>
    </citation>
    <scope>NUCLEOTIDE SEQUENCE [LARGE SCALE GENOMIC DNA]</scope>
    <source>
        <strain evidence="4 5">CDPHFDLB-F14M01633.75-2</strain>
    </source>
</reference>
<dbReference type="EMBL" id="MH382833">
    <property type="protein sequence ID" value="AWW22446.1"/>
    <property type="molecule type" value="Genomic_DNA"/>
</dbReference>
<dbReference type="PANTHER" id="PTHR35004">
    <property type="entry name" value="TRANSPOSASE RV3428C-RELATED"/>
    <property type="match status" value="1"/>
</dbReference>
<keyword evidence="1" id="KW-0175">Coiled coil</keyword>
<dbReference type="Pfam" id="PF00665">
    <property type="entry name" value="rve"/>
    <property type="match status" value="1"/>
</dbReference>
<dbReference type="AlphaFoldDB" id="A0A2Z4HVR9"/>
<keyword evidence="5" id="KW-1185">Reference proteome</keyword>
<dbReference type="InterPro" id="IPR036388">
    <property type="entry name" value="WH-like_DNA-bd_sf"/>
</dbReference>
<reference evidence="3" key="2">
    <citation type="submission" date="2018-05" db="EMBL/GenBank/DDBJ databases">
        <title>Prevalence of plasmid-borne benzalkonium chloride resistance cassette bcrABC and cadmium resistance cadA genes in nonpathogenic Listeria spp. isolated from food-processing environments.</title>
        <authorList>
            <person name="Korsak D."/>
            <person name="Chmielowska C."/>
            <person name="Szuplewska M."/>
            <person name="Bartosik D."/>
        </authorList>
    </citation>
    <scope>NUCLEOTIDE SEQUENCE</scope>
    <source>
        <strain evidence="3">40/07</strain>
        <plasmid evidence="3">pLIS1</plasmid>
    </source>
</reference>
<dbReference type="GO" id="GO:0015074">
    <property type="term" value="P:DNA integration"/>
    <property type="evidence" value="ECO:0007669"/>
    <property type="project" value="InterPro"/>
</dbReference>
<dbReference type="Gene3D" id="3.30.420.10">
    <property type="entry name" value="Ribonuclease H-like superfamily/Ribonuclease H"/>
    <property type="match status" value="1"/>
</dbReference>
<evidence type="ECO:0000256" key="1">
    <source>
        <dbReference type="SAM" id="Coils"/>
    </source>
</evidence>
<dbReference type="InterPro" id="IPR012337">
    <property type="entry name" value="RNaseH-like_sf"/>
</dbReference>
<dbReference type="InterPro" id="IPR009004">
    <property type="entry name" value="Transposase_Mu_C"/>
</dbReference>
<dbReference type="Pfam" id="PF09299">
    <property type="entry name" value="Mu-transpos_C"/>
    <property type="match status" value="1"/>
</dbReference>
<evidence type="ECO:0000313" key="5">
    <source>
        <dbReference type="Proteomes" id="UP000219632"/>
    </source>
</evidence>
<dbReference type="InterPro" id="IPR015378">
    <property type="entry name" value="Transposase-like_Mu_C"/>
</dbReference>
<proteinExistence type="predicted"/>
<dbReference type="InterPro" id="IPR015126">
    <property type="entry name" value="Mu_I-gamma"/>
</dbReference>
<gene>
    <name evidence="4" type="ORF">AFZ32_13080</name>
    <name evidence="3" type="ORF">pLIS100360</name>
</gene>
<dbReference type="InterPro" id="IPR036397">
    <property type="entry name" value="RNaseH_sf"/>
</dbReference>
<dbReference type="Pfam" id="PF13384">
    <property type="entry name" value="HTH_23"/>
    <property type="match status" value="1"/>
</dbReference>
<dbReference type="InterPro" id="IPR001584">
    <property type="entry name" value="Integrase_cat-core"/>
</dbReference>
<evidence type="ECO:0000313" key="3">
    <source>
        <dbReference type="EMBL" id="AWW22446.1"/>
    </source>
</evidence>
<dbReference type="SUPFAM" id="SSF50610">
    <property type="entry name" value="mu transposase, C-terminal domain"/>
    <property type="match status" value="1"/>
</dbReference>
<dbReference type="Pfam" id="PF09039">
    <property type="entry name" value="HTH_Tnp_Mu_2"/>
    <property type="match status" value="1"/>
</dbReference>
<evidence type="ECO:0000313" key="4">
    <source>
        <dbReference type="EMBL" id="PDK40380.1"/>
    </source>
</evidence>
<dbReference type="EMBL" id="NYPG01000009">
    <property type="protein sequence ID" value="PDK40380.1"/>
    <property type="molecule type" value="Genomic_DNA"/>
</dbReference>
<dbReference type="SUPFAM" id="SSF53098">
    <property type="entry name" value="Ribonuclease H-like"/>
    <property type="match status" value="1"/>
</dbReference>
<dbReference type="PANTHER" id="PTHR35004:SF6">
    <property type="entry name" value="TRANSPOSASE"/>
    <property type="match status" value="1"/>
</dbReference>
<dbReference type="Gene3D" id="1.10.10.60">
    <property type="entry name" value="Homeodomain-like"/>
    <property type="match status" value="1"/>
</dbReference>